<keyword evidence="7" id="KW-0686">Riboflavin biosynthesis</keyword>
<dbReference type="GO" id="GO:0009231">
    <property type="term" value="P:riboflavin biosynthetic process"/>
    <property type="evidence" value="ECO:0007669"/>
    <property type="project" value="UniProtKB-KW"/>
</dbReference>
<evidence type="ECO:0000259" key="12">
    <source>
        <dbReference type="PROSITE" id="PS51177"/>
    </source>
</evidence>
<evidence type="ECO:0000256" key="1">
    <source>
        <dbReference type="ARBA" id="ARBA00000968"/>
    </source>
</evidence>
<dbReference type="NCBIfam" id="TIGR00187">
    <property type="entry name" value="ribE"/>
    <property type="match status" value="1"/>
</dbReference>
<feature type="repeat" description="Lumazine-binding" evidence="11">
    <location>
        <begin position="1"/>
        <end position="96"/>
    </location>
</feature>
<evidence type="ECO:0000256" key="6">
    <source>
        <dbReference type="ARBA" id="ARBA00013950"/>
    </source>
</evidence>
<dbReference type="FunFam" id="2.40.30.20:FF:000003">
    <property type="entry name" value="Riboflavin synthase, alpha subunit"/>
    <property type="match status" value="1"/>
</dbReference>
<feature type="domain" description="Lumazine-binding" evidence="12">
    <location>
        <begin position="97"/>
        <end position="193"/>
    </location>
</feature>
<dbReference type="InterPro" id="IPR017938">
    <property type="entry name" value="Riboflavin_synthase-like_b-brl"/>
</dbReference>
<dbReference type="FunFam" id="2.40.30.20:FF:000004">
    <property type="entry name" value="Riboflavin synthase, alpha subunit"/>
    <property type="match status" value="1"/>
</dbReference>
<dbReference type="RefSeq" id="WP_111956277.1">
    <property type="nucleotide sequence ID" value="NZ_CP036313.1"/>
</dbReference>
<dbReference type="PROSITE" id="PS51177">
    <property type="entry name" value="LUMAZINE_BIND"/>
    <property type="match status" value="2"/>
</dbReference>
<evidence type="ECO:0000256" key="9">
    <source>
        <dbReference type="ARBA" id="ARBA00022737"/>
    </source>
</evidence>
<proteinExistence type="predicted"/>
<dbReference type="EMBL" id="QLNI01000018">
    <property type="protein sequence ID" value="RAM02127.1"/>
    <property type="molecule type" value="Genomic_DNA"/>
</dbReference>
<comment type="pathway">
    <text evidence="3">Cofactor biosynthesis; riboflavin biosynthesis; riboflavin from 2-hydroxy-3-oxobutyl phosphate and 5-amino-6-(D-ribitylamino)uracil: step 2/2.</text>
</comment>
<feature type="domain" description="Lumazine-binding" evidence="12">
    <location>
        <begin position="1"/>
        <end position="96"/>
    </location>
</feature>
<evidence type="ECO:0000256" key="4">
    <source>
        <dbReference type="ARBA" id="ARBA00011233"/>
    </source>
</evidence>
<dbReference type="PANTHER" id="PTHR21098">
    <property type="entry name" value="RIBOFLAVIN SYNTHASE ALPHA CHAIN"/>
    <property type="match status" value="1"/>
</dbReference>
<evidence type="ECO:0000256" key="10">
    <source>
        <dbReference type="NCBIfam" id="TIGR00187"/>
    </source>
</evidence>
<dbReference type="InterPro" id="IPR001783">
    <property type="entry name" value="Lumazine-bd"/>
</dbReference>
<dbReference type="PIRSF" id="PIRSF000498">
    <property type="entry name" value="Riboflavin_syn_A"/>
    <property type="match status" value="1"/>
</dbReference>
<dbReference type="NCBIfam" id="NF006767">
    <property type="entry name" value="PRK09289.1"/>
    <property type="match status" value="1"/>
</dbReference>
<dbReference type="AlphaFoldDB" id="A0A328FGH6"/>
<keyword evidence="9" id="KW-0677">Repeat</keyword>
<protein>
    <recommendedName>
        <fullName evidence="6 10">Riboflavin synthase</fullName>
        <ecNumber evidence="5 10">2.5.1.9</ecNumber>
    </recommendedName>
</protein>
<evidence type="ECO:0000313" key="14">
    <source>
        <dbReference type="EMBL" id="RAM02127.1"/>
    </source>
</evidence>
<dbReference type="CDD" id="cd00402">
    <property type="entry name" value="Riboflavin_synthase_like"/>
    <property type="match status" value="1"/>
</dbReference>
<dbReference type="OrthoDB" id="9788537at2"/>
<dbReference type="PANTHER" id="PTHR21098:SF12">
    <property type="entry name" value="RIBOFLAVIN SYNTHASE"/>
    <property type="match status" value="1"/>
</dbReference>
<evidence type="ECO:0000256" key="7">
    <source>
        <dbReference type="ARBA" id="ARBA00022619"/>
    </source>
</evidence>
<name>A0A328FGH6_9BACT</name>
<comment type="subunit">
    <text evidence="4">Homotrimer.</text>
</comment>
<evidence type="ECO:0000256" key="3">
    <source>
        <dbReference type="ARBA" id="ARBA00004887"/>
    </source>
</evidence>
<evidence type="ECO:0000256" key="2">
    <source>
        <dbReference type="ARBA" id="ARBA00002803"/>
    </source>
</evidence>
<accession>A0A328FGH6</accession>
<dbReference type="Pfam" id="PF00677">
    <property type="entry name" value="Lum_binding"/>
    <property type="match status" value="2"/>
</dbReference>
<keyword evidence="16" id="KW-1185">Reference proteome</keyword>
<gene>
    <name evidence="14" type="ORF">DO021_10125</name>
    <name evidence="13" type="ORF">EYB58_13765</name>
</gene>
<dbReference type="Proteomes" id="UP000293902">
    <property type="component" value="Chromosome"/>
</dbReference>
<evidence type="ECO:0000313" key="13">
    <source>
        <dbReference type="EMBL" id="QBH13896.1"/>
    </source>
</evidence>
<dbReference type="SUPFAM" id="SSF63380">
    <property type="entry name" value="Riboflavin synthase domain-like"/>
    <property type="match status" value="2"/>
</dbReference>
<sequence>MFTGIIESLGTIRRIETHGEGKILVIACDLDLSGTGIGDSIAVNGACLTAVSLGKGQFKVDMAPETVYRTTFGSVGPGARVNIERALKLSDRIDGHLVSGHIDGTGVISKIETRSNAIIYDIQVPENLADEMIEKGSVAIDGISLTINQCRQNGFSVSIIPHTAKITTIGFKNVGDQVNIETDMLGKYVKKFLSGQGKSTKSANDAGADADLDISMSLLARNGFL</sequence>
<comment type="catalytic activity">
    <reaction evidence="1">
        <text>2 6,7-dimethyl-8-(1-D-ribityl)lumazine + H(+) = 5-amino-6-(D-ribitylamino)uracil + riboflavin</text>
        <dbReference type="Rhea" id="RHEA:20772"/>
        <dbReference type="ChEBI" id="CHEBI:15378"/>
        <dbReference type="ChEBI" id="CHEBI:15934"/>
        <dbReference type="ChEBI" id="CHEBI:57986"/>
        <dbReference type="ChEBI" id="CHEBI:58201"/>
        <dbReference type="EC" id="2.5.1.9"/>
    </reaction>
</comment>
<dbReference type="Gene3D" id="2.40.30.20">
    <property type="match status" value="2"/>
</dbReference>
<evidence type="ECO:0000313" key="16">
    <source>
        <dbReference type="Proteomes" id="UP000293902"/>
    </source>
</evidence>
<evidence type="ECO:0000313" key="15">
    <source>
        <dbReference type="Proteomes" id="UP000248798"/>
    </source>
</evidence>
<evidence type="ECO:0000256" key="5">
    <source>
        <dbReference type="ARBA" id="ARBA00012827"/>
    </source>
</evidence>
<reference evidence="14 15" key="1">
    <citation type="submission" date="2018-06" db="EMBL/GenBank/DDBJ databases">
        <title>Complete Genome Sequence of Desulfobacter hydrogenophilus (DSM3380).</title>
        <authorList>
            <person name="Marietou A."/>
            <person name="Schreiber L."/>
            <person name="Marshall I."/>
            <person name="Jorgensen B."/>
        </authorList>
    </citation>
    <scope>NUCLEOTIDE SEQUENCE [LARGE SCALE GENOMIC DNA]</scope>
    <source>
        <strain evidence="14 15">DSM 3380</strain>
    </source>
</reference>
<keyword evidence="8 14" id="KW-0808">Transferase</keyword>
<comment type="function">
    <text evidence="2">Catalyzes the dismutation of two molecules of 6,7-dimethyl-8-ribityllumazine, resulting in the formation of riboflavin and 5-amino-6-(D-ribitylamino)uracil.</text>
</comment>
<evidence type="ECO:0000256" key="11">
    <source>
        <dbReference type="PROSITE-ProRule" id="PRU00524"/>
    </source>
</evidence>
<dbReference type="Proteomes" id="UP000248798">
    <property type="component" value="Unassembled WGS sequence"/>
</dbReference>
<feature type="repeat" description="Lumazine-binding" evidence="11">
    <location>
        <begin position="97"/>
        <end position="193"/>
    </location>
</feature>
<dbReference type="EMBL" id="CP036313">
    <property type="protein sequence ID" value="QBH13896.1"/>
    <property type="molecule type" value="Genomic_DNA"/>
</dbReference>
<dbReference type="InterPro" id="IPR023366">
    <property type="entry name" value="ATP_synth_asu-like_sf"/>
</dbReference>
<dbReference type="GO" id="GO:0004746">
    <property type="term" value="F:riboflavin synthase activity"/>
    <property type="evidence" value="ECO:0007669"/>
    <property type="project" value="UniProtKB-UniRule"/>
</dbReference>
<organism evidence="14 15">
    <name type="scientific">Desulfobacter hydrogenophilus</name>
    <dbReference type="NCBI Taxonomy" id="2291"/>
    <lineage>
        <taxon>Bacteria</taxon>
        <taxon>Pseudomonadati</taxon>
        <taxon>Thermodesulfobacteriota</taxon>
        <taxon>Desulfobacteria</taxon>
        <taxon>Desulfobacterales</taxon>
        <taxon>Desulfobacteraceae</taxon>
        <taxon>Desulfobacter</taxon>
    </lineage>
</organism>
<dbReference type="InterPro" id="IPR026017">
    <property type="entry name" value="Lumazine-bd_dom"/>
</dbReference>
<reference evidence="13 16" key="2">
    <citation type="submission" date="2019-02" db="EMBL/GenBank/DDBJ databases">
        <title>Complete genome sequence of Desulfobacter hydrogenophilus AcRS1.</title>
        <authorList>
            <person name="Marietou A."/>
            <person name="Lund M.B."/>
            <person name="Marshall I.P.G."/>
            <person name="Schreiber L."/>
            <person name="Jorgensen B."/>
        </authorList>
    </citation>
    <scope>NUCLEOTIDE SEQUENCE [LARGE SCALE GENOMIC DNA]</scope>
    <source>
        <strain evidence="13 16">AcRS1</strain>
    </source>
</reference>
<evidence type="ECO:0000256" key="8">
    <source>
        <dbReference type="ARBA" id="ARBA00022679"/>
    </source>
</evidence>
<dbReference type="EC" id="2.5.1.9" evidence="5 10"/>